<gene>
    <name evidence="1" type="ORF">CB5_LOCUS3844</name>
</gene>
<organism evidence="1">
    <name type="scientific">Ananas comosus var. bracteatus</name>
    <name type="common">red pineapple</name>
    <dbReference type="NCBI Taxonomy" id="296719"/>
    <lineage>
        <taxon>Eukaryota</taxon>
        <taxon>Viridiplantae</taxon>
        <taxon>Streptophyta</taxon>
        <taxon>Embryophyta</taxon>
        <taxon>Tracheophyta</taxon>
        <taxon>Spermatophyta</taxon>
        <taxon>Magnoliopsida</taxon>
        <taxon>Liliopsida</taxon>
        <taxon>Poales</taxon>
        <taxon>Bromeliaceae</taxon>
        <taxon>Bromelioideae</taxon>
        <taxon>Ananas</taxon>
    </lineage>
</organism>
<protein>
    <submittedName>
        <fullName evidence="1">Uncharacterized protein</fullName>
    </submittedName>
</protein>
<dbReference type="AlphaFoldDB" id="A0A6V7NPW3"/>
<reference evidence="1" key="1">
    <citation type="submission" date="2020-07" db="EMBL/GenBank/DDBJ databases">
        <authorList>
            <person name="Lin J."/>
        </authorList>
    </citation>
    <scope>NUCLEOTIDE SEQUENCE</scope>
</reference>
<evidence type="ECO:0000313" key="1">
    <source>
        <dbReference type="EMBL" id="CAD1820633.1"/>
    </source>
</evidence>
<dbReference type="EMBL" id="LR862141">
    <property type="protein sequence ID" value="CAD1820633.1"/>
    <property type="molecule type" value="Genomic_DNA"/>
</dbReference>
<proteinExistence type="predicted"/>
<name>A0A6V7NPW3_ANACO</name>
<accession>A0A6V7NPW3</accession>
<sequence length="237" mass="26443">METSESYAVLFAESEHLGGRRSMDVRVGGVGIFRSFLSTSLYIKYQNLNILAKAADSCRCLVHSVVSSLQPYHIKYRTNPNISVIHNRWMHAHDGVDAFRESVESGRKKRSIHYLEIPVFLARLAMSLSTRDRCAELWLSLQRSTTGICIGLALARTGIGEGMLCGSALKVATSATASASEHCYLLLSTAIFYRRVQYMRLMDNAQMGCGIFIGFVSRSQEPLYLPNKPFSCVLFLV</sequence>